<proteinExistence type="predicted"/>
<dbReference type="EMBL" id="MGFT01000007">
    <property type="protein sequence ID" value="OGM12004.1"/>
    <property type="molecule type" value="Genomic_DNA"/>
</dbReference>
<accession>A0A1F7XAG1</accession>
<dbReference type="AlphaFoldDB" id="A0A1F7XAG1"/>
<organism evidence="1 2">
    <name type="scientific">Candidatus Woesebacteria bacterium RBG_16_36_11</name>
    <dbReference type="NCBI Taxonomy" id="1802481"/>
    <lineage>
        <taxon>Bacteria</taxon>
        <taxon>Candidatus Woeseibacteriota</taxon>
    </lineage>
</organism>
<evidence type="ECO:0000313" key="2">
    <source>
        <dbReference type="Proteomes" id="UP000178533"/>
    </source>
</evidence>
<gene>
    <name evidence="1" type="ORF">A2W13_00055</name>
</gene>
<name>A0A1F7XAG1_9BACT</name>
<reference evidence="1 2" key="1">
    <citation type="journal article" date="2016" name="Nat. Commun.">
        <title>Thousands of microbial genomes shed light on interconnected biogeochemical processes in an aquifer system.</title>
        <authorList>
            <person name="Anantharaman K."/>
            <person name="Brown C.T."/>
            <person name="Hug L.A."/>
            <person name="Sharon I."/>
            <person name="Castelle C.J."/>
            <person name="Probst A.J."/>
            <person name="Thomas B.C."/>
            <person name="Singh A."/>
            <person name="Wilkins M.J."/>
            <person name="Karaoz U."/>
            <person name="Brodie E.L."/>
            <person name="Williams K.H."/>
            <person name="Hubbard S.S."/>
            <person name="Banfield J.F."/>
        </authorList>
    </citation>
    <scope>NUCLEOTIDE SEQUENCE [LARGE SCALE GENOMIC DNA]</scope>
</reference>
<protein>
    <recommendedName>
        <fullName evidence="3">PKD domain-containing protein</fullName>
    </recommendedName>
</protein>
<dbReference type="STRING" id="1802481.A2W13_00055"/>
<dbReference type="Proteomes" id="UP000178533">
    <property type="component" value="Unassembled WGS sequence"/>
</dbReference>
<sequence length="786" mass="85212">MKKNIILTIVFLTIILLVGLIKVDSVKAGCEGSYTSTGLYDCDYIDGWYRCNLEGTEYSECTWHYNYGACMVWTFEPDYCTDSQDSCMAHNQQTDPISAPCTFSCDWGNWYNIACEDPDSGCGCDEMFQAREAVGCDPEYRCVTDASCTCQDCGTCNTTHGACNCGGNQNDRTHNMTCDDPSCNTSWCEYDAACVCATVTADIKANSSDGPITVNVSESFSRSWSSTNADSCTIAGVNVGTSGSDTKTEYTAGTYDYTLNCSNTCGNSDNDTVRVIVKPYGTIQGRKGIVSMSSPFFIQVAPAIGQRVTLQSWPFPYSISNPFYFVGIILDGETYAVDVADIPGGLYETQYSLCYNEISCHGTYSPGNSVNISETSMDDGGGSPYADLYWHFIPLPYCMVYGDSTIIKGAGPQAYNVNGAIQKAAGVDVSNQTYIARTAASANPPKSIANPLDFADNNCGNNAICSVATNINADSMNIGDKFYVYCREWNDALHECFPFETLPAHPVDAWCGTAGGDPYKLVTVIEHPRWWQVKNADVFSKGDIDSEVVYGSYFDIHDVGQFPGVPFAASIGIDATYISDRKWNAIADYDGDVYDFSYFKSKAESEYANFTPLTGSINNSVLSTGGYRWPANGQYYWYKATGGTTITGSIGSGWSANRKVIIFVESGNISITGNVDINTGKQLFMVVAANVINLSAGVTQLDGIYVTDKTFQTGTLGLFPPIDSQLNVNGSVVGWNIGQGGAAIVLQRDLADNIDPAEIITYSPAQVMQIPPVFGKRDIIWKEVAP</sequence>
<evidence type="ECO:0000313" key="1">
    <source>
        <dbReference type="EMBL" id="OGM12004.1"/>
    </source>
</evidence>
<comment type="caution">
    <text evidence="1">The sequence shown here is derived from an EMBL/GenBank/DDBJ whole genome shotgun (WGS) entry which is preliminary data.</text>
</comment>
<evidence type="ECO:0008006" key="3">
    <source>
        <dbReference type="Google" id="ProtNLM"/>
    </source>
</evidence>